<dbReference type="PANTHER" id="PTHR21398">
    <property type="entry name" value="AGAP007094-PA"/>
    <property type="match status" value="1"/>
</dbReference>
<evidence type="ECO:0000313" key="3">
    <source>
        <dbReference type="RefSeq" id="XP_005189758.1"/>
    </source>
</evidence>
<keyword evidence="2" id="KW-1185">Reference proteome</keyword>
<dbReference type="Proteomes" id="UP001652621">
    <property type="component" value="Unplaced"/>
</dbReference>
<evidence type="ECO:0000313" key="2">
    <source>
        <dbReference type="Proteomes" id="UP001652621"/>
    </source>
</evidence>
<dbReference type="KEGG" id="mde:101897828"/>
<reference evidence="1" key="1">
    <citation type="submission" date="2020-05" db="UniProtKB">
        <authorList>
            <consortium name="EnsemblMetazoa"/>
        </authorList>
    </citation>
    <scope>IDENTIFICATION</scope>
    <source>
        <strain evidence="1">Aabys</strain>
    </source>
</reference>
<dbReference type="OrthoDB" id="6358587at2759"/>
<dbReference type="RefSeq" id="XP_005189758.1">
    <property type="nucleotide sequence ID" value="XM_005189701.3"/>
</dbReference>
<dbReference type="Pfam" id="PF07841">
    <property type="entry name" value="DM4_12"/>
    <property type="match status" value="1"/>
</dbReference>
<dbReference type="GeneID" id="101897828"/>
<dbReference type="eggNOG" id="ENOG502S9JV">
    <property type="taxonomic scope" value="Eukaryota"/>
</dbReference>
<dbReference type="InterPro" id="IPR006631">
    <property type="entry name" value="DM4_12"/>
</dbReference>
<proteinExistence type="predicted"/>
<reference evidence="3" key="2">
    <citation type="submission" date="2025-04" db="UniProtKB">
        <authorList>
            <consortium name="RefSeq"/>
        </authorList>
    </citation>
    <scope>IDENTIFICATION</scope>
    <source>
        <strain evidence="3">Aabys</strain>
    </source>
</reference>
<gene>
    <name evidence="1" type="primary">101897828</name>
    <name evidence="3" type="synonym">LOC101897828</name>
</gene>
<dbReference type="VEuPathDB" id="VectorBase:MDOMA2_016885"/>
<protein>
    <submittedName>
        <fullName evidence="3">Uncharacterized protein LOC101897828</fullName>
    </submittedName>
</protein>
<accession>A0A1I8N0Z8</accession>
<sequence>MVFREKFFVILMMMTMVMSGSLTAVVFGGLNADRNLTDFRRQREKRGLIFENGGAIKLVIGPIMPIPFGDPIVWRSLICAYNIHVGDYKMPTTPLYPWDKWENIYARSKGYTGKIEPDFSRELFYTGLESFMDRISGNGRECLLRSICENAQVDHYMDFFGEILNVILTPGKEDLDEVYHTAYEMGRNGIDCLQYYSKCPKGSNIFDNVIEEN</sequence>
<name>A0A1I8N0Z8_MUSDO</name>
<evidence type="ECO:0000313" key="1">
    <source>
        <dbReference type="EnsemblMetazoa" id="MDOA010414-PA"/>
    </source>
</evidence>
<dbReference type="AlphaFoldDB" id="A0A1I8N0Z8"/>
<dbReference type="EnsemblMetazoa" id="MDOA010414-RA">
    <property type="protein sequence ID" value="MDOA010414-PA"/>
    <property type="gene ID" value="MDOA010414"/>
</dbReference>
<dbReference type="VEuPathDB" id="VectorBase:MDOA010414"/>
<dbReference type="SMART" id="SM00718">
    <property type="entry name" value="DM4_12"/>
    <property type="match status" value="1"/>
</dbReference>
<dbReference type="PANTHER" id="PTHR21398:SF11">
    <property type="entry name" value="HDC15381-RELATED"/>
    <property type="match status" value="1"/>
</dbReference>
<organism evidence="1">
    <name type="scientific">Musca domestica</name>
    <name type="common">House fly</name>
    <dbReference type="NCBI Taxonomy" id="7370"/>
    <lineage>
        <taxon>Eukaryota</taxon>
        <taxon>Metazoa</taxon>
        <taxon>Ecdysozoa</taxon>
        <taxon>Arthropoda</taxon>
        <taxon>Hexapoda</taxon>
        <taxon>Insecta</taxon>
        <taxon>Pterygota</taxon>
        <taxon>Neoptera</taxon>
        <taxon>Endopterygota</taxon>
        <taxon>Diptera</taxon>
        <taxon>Brachycera</taxon>
        <taxon>Muscomorpha</taxon>
        <taxon>Muscoidea</taxon>
        <taxon>Muscidae</taxon>
        <taxon>Musca</taxon>
    </lineage>
</organism>